<reference evidence="2" key="1">
    <citation type="journal article" date="2020" name="Stud. Mycol.">
        <title>101 Dothideomycetes genomes: a test case for predicting lifestyles and emergence of pathogens.</title>
        <authorList>
            <person name="Haridas S."/>
            <person name="Albert R."/>
            <person name="Binder M."/>
            <person name="Bloem J."/>
            <person name="Labutti K."/>
            <person name="Salamov A."/>
            <person name="Andreopoulos B."/>
            <person name="Baker S."/>
            <person name="Barry K."/>
            <person name="Bills G."/>
            <person name="Bluhm B."/>
            <person name="Cannon C."/>
            <person name="Castanera R."/>
            <person name="Culley D."/>
            <person name="Daum C."/>
            <person name="Ezra D."/>
            <person name="Gonzalez J."/>
            <person name="Henrissat B."/>
            <person name="Kuo A."/>
            <person name="Liang C."/>
            <person name="Lipzen A."/>
            <person name="Lutzoni F."/>
            <person name="Magnuson J."/>
            <person name="Mondo S."/>
            <person name="Nolan M."/>
            <person name="Ohm R."/>
            <person name="Pangilinan J."/>
            <person name="Park H.-J."/>
            <person name="Ramirez L."/>
            <person name="Alfaro M."/>
            <person name="Sun H."/>
            <person name="Tritt A."/>
            <person name="Yoshinaga Y."/>
            <person name="Zwiers L.-H."/>
            <person name="Turgeon B."/>
            <person name="Goodwin S."/>
            <person name="Spatafora J."/>
            <person name="Crous P."/>
            <person name="Grigoriev I."/>
        </authorList>
    </citation>
    <scope>NUCLEOTIDE SEQUENCE</scope>
    <source>
        <strain evidence="2">CBS 207.26</strain>
    </source>
</reference>
<sequence>MSGLSKAVVAHRISCLRWCRSRKDRRSCLKREPQQDDRQGNLSRGNQYDSSGCMGNTRINLWGMLCLVLLWWRTRTSWIPMAGGWIAGGGRKDQPGPLKKGDCFRSHASCRVRSGCREEEFVEDGDGLRGVGGEPSGPSSTGNSSYMIQNMKNALPDAKTTVPKPN</sequence>
<gene>
    <name evidence="2" type="ORF">K469DRAFT_686162</name>
</gene>
<organism evidence="2 3">
    <name type="scientific">Zopfia rhizophila CBS 207.26</name>
    <dbReference type="NCBI Taxonomy" id="1314779"/>
    <lineage>
        <taxon>Eukaryota</taxon>
        <taxon>Fungi</taxon>
        <taxon>Dikarya</taxon>
        <taxon>Ascomycota</taxon>
        <taxon>Pezizomycotina</taxon>
        <taxon>Dothideomycetes</taxon>
        <taxon>Dothideomycetes incertae sedis</taxon>
        <taxon>Zopfiaceae</taxon>
        <taxon>Zopfia</taxon>
    </lineage>
</organism>
<proteinExistence type="predicted"/>
<accession>A0A6A6E9W8</accession>
<dbReference type="Proteomes" id="UP000800200">
    <property type="component" value="Unassembled WGS sequence"/>
</dbReference>
<feature type="region of interest" description="Disordered" evidence="1">
    <location>
        <begin position="124"/>
        <end position="166"/>
    </location>
</feature>
<keyword evidence="3" id="KW-1185">Reference proteome</keyword>
<dbReference type="AlphaFoldDB" id="A0A6A6E9W8"/>
<feature type="compositionally biased region" description="Polar residues" evidence="1">
    <location>
        <begin position="137"/>
        <end position="152"/>
    </location>
</feature>
<evidence type="ECO:0000256" key="1">
    <source>
        <dbReference type="SAM" id="MobiDB-lite"/>
    </source>
</evidence>
<evidence type="ECO:0000313" key="2">
    <source>
        <dbReference type="EMBL" id="KAF2186940.1"/>
    </source>
</evidence>
<protein>
    <submittedName>
        <fullName evidence="2">Uncharacterized protein</fullName>
    </submittedName>
</protein>
<name>A0A6A6E9W8_9PEZI</name>
<dbReference type="EMBL" id="ML994628">
    <property type="protein sequence ID" value="KAF2186940.1"/>
    <property type="molecule type" value="Genomic_DNA"/>
</dbReference>
<evidence type="ECO:0000313" key="3">
    <source>
        <dbReference type="Proteomes" id="UP000800200"/>
    </source>
</evidence>